<dbReference type="EMBL" id="PDUU01000001">
    <property type="protein sequence ID" value="PHN99208.1"/>
    <property type="molecule type" value="Genomic_DNA"/>
</dbReference>
<reference evidence="2" key="2">
    <citation type="submission" date="2017-10" db="EMBL/GenBank/DDBJ databases">
        <authorList>
            <person name="Enke T.N."/>
            <person name="Cordero O.X."/>
        </authorList>
    </citation>
    <scope>NUCLEOTIDE SEQUENCE</scope>
    <source>
        <strain evidence="2">4G03</strain>
    </source>
</reference>
<evidence type="ECO:0000313" key="3">
    <source>
        <dbReference type="Proteomes" id="UP000222163"/>
    </source>
</evidence>
<dbReference type="EMBL" id="JAUYVU010000005">
    <property type="protein sequence ID" value="MDP2541332.1"/>
    <property type="molecule type" value="Genomic_DNA"/>
</dbReference>
<evidence type="ECO:0008006" key="5">
    <source>
        <dbReference type="Google" id="ProtNLM"/>
    </source>
</evidence>
<protein>
    <recommendedName>
        <fullName evidence="5">HNH nuclease domain-containing protein</fullName>
    </recommendedName>
</protein>
<dbReference type="Gene3D" id="1.10.30.50">
    <property type="match status" value="1"/>
</dbReference>
<reference evidence="1 4" key="3">
    <citation type="submission" date="2023-07" db="EMBL/GenBank/DDBJ databases">
        <title>Genome content predicts the carbon catabolic preferences of heterotrophic bacteria.</title>
        <authorList>
            <person name="Gralka M."/>
        </authorList>
    </citation>
    <scope>NUCLEOTIDE SEQUENCE [LARGE SCALE GENOMIC DNA]</scope>
    <source>
        <strain evidence="1 4">4G03</strain>
    </source>
</reference>
<proteinExistence type="predicted"/>
<sequence>MLRLYTPIQHDIFTLHNLLEKVVCDVWCMACDDSCDNKLQQAFKDIYHYSYKSTPKVKKSLKDEVERIYEEFKKLNQHDKNIIKSAFKINNSIEYLCNGLVLNHLKELPEIVENDIKPLFKWCYETLLEKGKVAGDKMDYYNKLIKHPDNDFDVCPCCGLIDIESAESICREDYDHYLPKAHYPFASVNFLNLVPICKKCNQDRKKTKDPIENDRVAFYPFSTDEHNIEINLNYTADIDKENKELNFKDLKINLKGKADKIDTWDWLFDIVTRYEDKIKTFSKRFLKEIKSWHKIFTEDNEVWTYEQTIDRLINQYEPDYYDDKKFLKIAFLKAIKNDAEFKAVYQ</sequence>
<dbReference type="Proteomes" id="UP000222163">
    <property type="component" value="Unassembled WGS sequence"/>
</dbReference>
<evidence type="ECO:0000313" key="1">
    <source>
        <dbReference type="EMBL" id="MDP2541332.1"/>
    </source>
</evidence>
<name>A0A2G1BYY5_9FLAO</name>
<dbReference type="Proteomes" id="UP001242342">
    <property type="component" value="Unassembled WGS sequence"/>
</dbReference>
<reference evidence="2 3" key="1">
    <citation type="journal article" date="2016" name="Nat. Commun.">
        <title>Microbial interactions lead to rapid micro-scale successions on model marine particles.</title>
        <authorList>
            <person name="Datta M.S."/>
            <person name="Sliwerska E."/>
            <person name="Gore J."/>
            <person name="Polz M.F."/>
            <person name="Cordero O.X."/>
        </authorList>
    </citation>
    <scope>NUCLEOTIDE SEQUENCE [LARGE SCALE GENOMIC DNA]</scope>
    <source>
        <strain evidence="2 3">4G03</strain>
    </source>
</reference>
<accession>A0A2G1BYY5</accession>
<dbReference type="RefSeq" id="WP_099213883.1">
    <property type="nucleotide sequence ID" value="NZ_JAUYVU010000005.1"/>
</dbReference>
<comment type="caution">
    <text evidence="2">The sequence shown here is derived from an EMBL/GenBank/DDBJ whole genome shotgun (WGS) entry which is preliminary data.</text>
</comment>
<evidence type="ECO:0000313" key="4">
    <source>
        <dbReference type="Proteomes" id="UP001242342"/>
    </source>
</evidence>
<gene>
    <name evidence="2" type="ORF">CSC81_00925</name>
    <name evidence="1" type="ORF">Q8W23_07580</name>
</gene>
<organism evidence="2 3">
    <name type="scientific">Tenacibaculum discolor</name>
    <dbReference type="NCBI Taxonomy" id="361581"/>
    <lineage>
        <taxon>Bacteria</taxon>
        <taxon>Pseudomonadati</taxon>
        <taxon>Bacteroidota</taxon>
        <taxon>Flavobacteriia</taxon>
        <taxon>Flavobacteriales</taxon>
        <taxon>Flavobacteriaceae</taxon>
        <taxon>Tenacibaculum</taxon>
    </lineage>
</organism>
<evidence type="ECO:0000313" key="2">
    <source>
        <dbReference type="EMBL" id="PHN99208.1"/>
    </source>
</evidence>
<keyword evidence="4" id="KW-1185">Reference proteome</keyword>
<dbReference type="AlphaFoldDB" id="A0A2G1BYY5"/>